<gene>
    <name evidence="3" type="ORF">GCM10007047_00580</name>
</gene>
<keyword evidence="1" id="KW-0472">Membrane</keyword>
<reference evidence="3" key="2">
    <citation type="submission" date="2020-09" db="EMBL/GenBank/DDBJ databases">
        <authorList>
            <person name="Sun Q."/>
            <person name="Kim S."/>
        </authorList>
    </citation>
    <scope>NUCLEOTIDE SEQUENCE</scope>
    <source>
        <strain evidence="3">KCTC 12870</strain>
    </source>
</reference>
<comment type="caution">
    <text evidence="3">The sequence shown here is derived from an EMBL/GenBank/DDBJ whole genome shotgun (WGS) entry which is preliminary data.</text>
</comment>
<evidence type="ECO:0000313" key="3">
    <source>
        <dbReference type="EMBL" id="GHB89918.1"/>
    </source>
</evidence>
<organism evidence="3 4">
    <name type="scientific">Cerasicoccus arenae</name>
    <dbReference type="NCBI Taxonomy" id="424488"/>
    <lineage>
        <taxon>Bacteria</taxon>
        <taxon>Pseudomonadati</taxon>
        <taxon>Verrucomicrobiota</taxon>
        <taxon>Opitutia</taxon>
        <taxon>Puniceicoccales</taxon>
        <taxon>Cerasicoccaceae</taxon>
        <taxon>Cerasicoccus</taxon>
    </lineage>
</organism>
<evidence type="ECO:0000256" key="2">
    <source>
        <dbReference type="SAM" id="SignalP"/>
    </source>
</evidence>
<keyword evidence="1" id="KW-1133">Transmembrane helix</keyword>
<dbReference type="AlphaFoldDB" id="A0A8J3GCJ2"/>
<keyword evidence="2" id="KW-0732">Signal</keyword>
<keyword evidence="4" id="KW-1185">Reference proteome</keyword>
<name>A0A8J3GCJ2_9BACT</name>
<keyword evidence="1" id="KW-0812">Transmembrane</keyword>
<evidence type="ECO:0000256" key="1">
    <source>
        <dbReference type="SAM" id="Phobius"/>
    </source>
</evidence>
<accession>A0A8J3GCJ2</accession>
<evidence type="ECO:0008006" key="5">
    <source>
        <dbReference type="Google" id="ProtNLM"/>
    </source>
</evidence>
<protein>
    <recommendedName>
        <fullName evidence="5">PEP-CTERM protein-sorting domain-containing protein</fullName>
    </recommendedName>
</protein>
<dbReference type="RefSeq" id="WP_189510574.1">
    <property type="nucleotide sequence ID" value="NZ_BMXG01000001.1"/>
</dbReference>
<dbReference type="EMBL" id="BMXG01000001">
    <property type="protein sequence ID" value="GHB89918.1"/>
    <property type="molecule type" value="Genomic_DNA"/>
</dbReference>
<feature type="transmembrane region" description="Helical" evidence="1">
    <location>
        <begin position="171"/>
        <end position="189"/>
    </location>
</feature>
<evidence type="ECO:0000313" key="4">
    <source>
        <dbReference type="Proteomes" id="UP000642829"/>
    </source>
</evidence>
<feature type="chain" id="PRO_5035191425" description="PEP-CTERM protein-sorting domain-containing protein" evidence="2">
    <location>
        <begin position="22"/>
        <end position="201"/>
    </location>
</feature>
<reference evidence="3" key="1">
    <citation type="journal article" date="2014" name="Int. J. Syst. Evol. Microbiol.">
        <title>Complete genome sequence of Corynebacterium casei LMG S-19264T (=DSM 44701T), isolated from a smear-ripened cheese.</title>
        <authorList>
            <consortium name="US DOE Joint Genome Institute (JGI-PGF)"/>
            <person name="Walter F."/>
            <person name="Albersmeier A."/>
            <person name="Kalinowski J."/>
            <person name="Ruckert C."/>
        </authorList>
    </citation>
    <scope>NUCLEOTIDE SEQUENCE</scope>
    <source>
        <strain evidence="3">KCTC 12870</strain>
    </source>
</reference>
<feature type="signal peptide" evidence="2">
    <location>
        <begin position="1"/>
        <end position="21"/>
    </location>
</feature>
<proteinExistence type="predicted"/>
<dbReference type="Proteomes" id="UP000642829">
    <property type="component" value="Unassembled WGS sequence"/>
</dbReference>
<sequence length="201" mass="20098">MKRLAIGLSISLLVASTASQAALVLSLDTTAKTFSLTGSDTGTPSDIFGQGLVGWVLNGLGGSGTDTLANYDNDVSFTTNVGTPGNSILASDITIATDDSAGGTVVLYLGMSSPALQTLTGTGAFQSYSSVSPGALARFESTIGMSLPLNPGLGTGFSSISVVSAAAIPEPSTYIAGAGFLALAGFMAYRRRKAKAPATAE</sequence>